<evidence type="ECO:0000256" key="1">
    <source>
        <dbReference type="ARBA" id="ARBA00022801"/>
    </source>
</evidence>
<sequence>MKYVLTNILWLGILGAVLQACLTPQSEKEEKTAETEKFVTSQGQKFLDPEGQQLILHGVNVVNKEASTNYLGHVSKADFQQFKQWGFNCIRLGVIWDGLEPEPGLINEAYLKGIDEQIAWAKEAGLYVFLDMHQDLFSQKFADGAPAWATLDEGKPHIADGPVWSDAYFTSPAVQTAFDNFWINAKASDGVGVQDHYANVWKKIAQRYANEPTVIGYDLMNEPVSGSLYLQSMPFIAARLAEVLHETDGEGSWSVEQIGQMWSSPEQRVQVLQKLNDIEVYAATIDTLNHVFQAFEKEKLMPFYQKVANAIREVDNKHILFMETNINSNMGVLTGIEPLMTGKGMRDPQQGYAPHAYDIVVDTDLGGTPTFERVELIMQHHYQSSQRLNMPMLVGEWGAFYGTSNALPAVSHMMKEFEKYLCGNTYWEYSDLLNEPTYLSAIIRPYPMQTVGNLLAYRTDSNSFSCIWEEPEGQTGATVIYLPFAGQIENTEVVFTTGKGISEVKMIEPGRPEGYLVIPSLSQGGKRELNIRLRNVL</sequence>
<dbReference type="EMBL" id="JBDKWZ010000018">
    <property type="protein sequence ID" value="MEN7550984.1"/>
    <property type="molecule type" value="Genomic_DNA"/>
</dbReference>
<dbReference type="PANTHER" id="PTHR31308:SF3">
    <property type="entry name" value="ENDOGLYCOCERAMIDASE"/>
    <property type="match status" value="1"/>
</dbReference>
<organism evidence="6 7">
    <name type="scientific">Rapidithrix thailandica</name>
    <dbReference type="NCBI Taxonomy" id="413964"/>
    <lineage>
        <taxon>Bacteria</taxon>
        <taxon>Pseudomonadati</taxon>
        <taxon>Bacteroidota</taxon>
        <taxon>Cytophagia</taxon>
        <taxon>Cytophagales</taxon>
        <taxon>Flammeovirgaceae</taxon>
        <taxon>Rapidithrix</taxon>
    </lineage>
</organism>
<dbReference type="RefSeq" id="WP_346823766.1">
    <property type="nucleotide sequence ID" value="NZ_JBDKWZ010000018.1"/>
</dbReference>
<dbReference type="InterPro" id="IPR017853">
    <property type="entry name" value="GH"/>
</dbReference>
<dbReference type="AlphaFoldDB" id="A0AAW9SF48"/>
<dbReference type="PROSITE" id="PS00659">
    <property type="entry name" value="GLYCOSYL_HYDROL_F5"/>
    <property type="match status" value="1"/>
</dbReference>
<evidence type="ECO:0000256" key="4">
    <source>
        <dbReference type="SAM" id="SignalP"/>
    </source>
</evidence>
<name>A0AAW9SF48_9BACT</name>
<evidence type="ECO:0000313" key="6">
    <source>
        <dbReference type="EMBL" id="MEN7550984.1"/>
    </source>
</evidence>
<dbReference type="Proteomes" id="UP001403385">
    <property type="component" value="Unassembled WGS sequence"/>
</dbReference>
<dbReference type="GO" id="GO:0000272">
    <property type="term" value="P:polysaccharide catabolic process"/>
    <property type="evidence" value="ECO:0007669"/>
    <property type="project" value="InterPro"/>
</dbReference>
<dbReference type="GO" id="GO:0004553">
    <property type="term" value="F:hydrolase activity, hydrolyzing O-glycosyl compounds"/>
    <property type="evidence" value="ECO:0007669"/>
    <property type="project" value="InterPro"/>
</dbReference>
<dbReference type="InterPro" id="IPR052066">
    <property type="entry name" value="Glycosphingolipid_Hydrolases"/>
</dbReference>
<dbReference type="Pfam" id="PF00150">
    <property type="entry name" value="Cellulase"/>
    <property type="match status" value="1"/>
</dbReference>
<evidence type="ECO:0000313" key="7">
    <source>
        <dbReference type="Proteomes" id="UP001403385"/>
    </source>
</evidence>
<dbReference type="InterPro" id="IPR018087">
    <property type="entry name" value="Glyco_hydro_5_CS"/>
</dbReference>
<keyword evidence="2 3" id="KW-0326">Glycosidase</keyword>
<gene>
    <name evidence="6" type="ORF">AAG747_23890</name>
</gene>
<feature type="chain" id="PRO_5043600570" evidence="4">
    <location>
        <begin position="20"/>
        <end position="537"/>
    </location>
</feature>
<feature type="signal peptide" evidence="4">
    <location>
        <begin position="1"/>
        <end position="19"/>
    </location>
</feature>
<comment type="similarity">
    <text evidence="3">Belongs to the glycosyl hydrolase 5 (cellulase A) family.</text>
</comment>
<dbReference type="SUPFAM" id="SSF51445">
    <property type="entry name" value="(Trans)glycosidases"/>
    <property type="match status" value="1"/>
</dbReference>
<dbReference type="InterPro" id="IPR013780">
    <property type="entry name" value="Glyco_hydro_b"/>
</dbReference>
<dbReference type="PROSITE" id="PS51257">
    <property type="entry name" value="PROKAR_LIPOPROTEIN"/>
    <property type="match status" value="1"/>
</dbReference>
<reference evidence="6 7" key="1">
    <citation type="submission" date="2024-04" db="EMBL/GenBank/DDBJ databases">
        <title>Novel genus in family Flammeovirgaceae.</title>
        <authorList>
            <person name="Nguyen T.H."/>
            <person name="Vuong T.Q."/>
            <person name="Le H."/>
            <person name="Kim S.-G."/>
        </authorList>
    </citation>
    <scope>NUCLEOTIDE SEQUENCE [LARGE SCALE GENOMIC DNA]</scope>
    <source>
        <strain evidence="6 7">JCM 23209</strain>
    </source>
</reference>
<evidence type="ECO:0000256" key="2">
    <source>
        <dbReference type="ARBA" id="ARBA00023295"/>
    </source>
</evidence>
<dbReference type="Gene3D" id="3.20.20.80">
    <property type="entry name" value="Glycosidases"/>
    <property type="match status" value="1"/>
</dbReference>
<keyword evidence="4" id="KW-0732">Signal</keyword>
<keyword evidence="7" id="KW-1185">Reference proteome</keyword>
<keyword evidence="1 3" id="KW-0378">Hydrolase</keyword>
<feature type="domain" description="Glycoside hydrolase family 5" evidence="5">
    <location>
        <begin position="56"/>
        <end position="430"/>
    </location>
</feature>
<evidence type="ECO:0000259" key="5">
    <source>
        <dbReference type="Pfam" id="PF00150"/>
    </source>
</evidence>
<comment type="caution">
    <text evidence="6">The sequence shown here is derived from an EMBL/GenBank/DDBJ whole genome shotgun (WGS) entry which is preliminary data.</text>
</comment>
<protein>
    <submittedName>
        <fullName evidence="6">Cellulase family glycosylhydrolase</fullName>
    </submittedName>
</protein>
<dbReference type="PANTHER" id="PTHR31308">
    <property type="match status" value="1"/>
</dbReference>
<dbReference type="Gene3D" id="2.60.40.1180">
    <property type="entry name" value="Golgi alpha-mannosidase II"/>
    <property type="match status" value="1"/>
</dbReference>
<dbReference type="InterPro" id="IPR001547">
    <property type="entry name" value="Glyco_hydro_5"/>
</dbReference>
<accession>A0AAW9SF48</accession>
<proteinExistence type="inferred from homology"/>
<evidence type="ECO:0000256" key="3">
    <source>
        <dbReference type="RuleBase" id="RU361153"/>
    </source>
</evidence>